<reference evidence="2" key="2">
    <citation type="submission" date="2014-07" db="EMBL/GenBank/DDBJ databases">
        <authorList>
            <person name="Hull J."/>
        </authorList>
    </citation>
    <scope>NUCLEOTIDE SEQUENCE</scope>
</reference>
<evidence type="ECO:0000313" key="2">
    <source>
        <dbReference type="EMBL" id="JAG32872.1"/>
    </source>
</evidence>
<protein>
    <submittedName>
        <fullName evidence="2">Scm-like with four MBT domains protein 2</fullName>
    </submittedName>
</protein>
<feature type="compositionally biased region" description="Basic and acidic residues" evidence="1">
    <location>
        <begin position="84"/>
        <end position="101"/>
    </location>
</feature>
<evidence type="ECO:0000256" key="1">
    <source>
        <dbReference type="SAM" id="MobiDB-lite"/>
    </source>
</evidence>
<reference evidence="2" key="1">
    <citation type="journal article" date="2014" name="PLoS ONE">
        <title>Transcriptome-Based Identification of ABC Transporters in the Western Tarnished Plant Bug Lygus hesperus.</title>
        <authorList>
            <person name="Hull J.J."/>
            <person name="Chaney K."/>
            <person name="Geib S.M."/>
            <person name="Fabrick J.A."/>
            <person name="Brent C.S."/>
            <person name="Walsh D."/>
            <person name="Lavine L.C."/>
        </authorList>
    </citation>
    <scope>NUCLEOTIDE SEQUENCE</scope>
</reference>
<evidence type="ECO:0000313" key="3">
    <source>
        <dbReference type="EMBL" id="JAG32873.1"/>
    </source>
</evidence>
<feature type="non-terminal residue" evidence="2">
    <location>
        <position position="101"/>
    </location>
</feature>
<feature type="compositionally biased region" description="Basic and acidic residues" evidence="1">
    <location>
        <begin position="56"/>
        <end position="67"/>
    </location>
</feature>
<gene>
    <name evidence="2" type="primary">Sfmbt2_0</name>
    <name evidence="3" type="synonym">Sfmbt2_1</name>
    <name evidence="2" type="ORF">CM83_27136</name>
    <name evidence="3" type="ORF">CM83_27138</name>
</gene>
<name>A0A0A9YIH4_LYGHE</name>
<sequence length="101" mass="11684">MYIVRTYFRFMDSQLTENIEEAILKDPQGKSKRTAAMMRKQLETGRKKKSGPAFVEDPKMAKAKANESSHISSRQIKQLFADQDSTKRSHKEEIHAEHPCM</sequence>
<organism evidence="2">
    <name type="scientific">Lygus hesperus</name>
    <name type="common">Western plant bug</name>
    <dbReference type="NCBI Taxonomy" id="30085"/>
    <lineage>
        <taxon>Eukaryota</taxon>
        <taxon>Metazoa</taxon>
        <taxon>Ecdysozoa</taxon>
        <taxon>Arthropoda</taxon>
        <taxon>Hexapoda</taxon>
        <taxon>Insecta</taxon>
        <taxon>Pterygota</taxon>
        <taxon>Neoptera</taxon>
        <taxon>Paraneoptera</taxon>
        <taxon>Hemiptera</taxon>
        <taxon>Heteroptera</taxon>
        <taxon>Panheteroptera</taxon>
        <taxon>Cimicomorpha</taxon>
        <taxon>Miridae</taxon>
        <taxon>Mirini</taxon>
        <taxon>Lygus</taxon>
    </lineage>
</organism>
<accession>A0A0A9YIH4</accession>
<proteinExistence type="predicted"/>
<feature type="region of interest" description="Disordered" evidence="1">
    <location>
        <begin position="41"/>
        <end position="101"/>
    </location>
</feature>
<dbReference type="EMBL" id="GBHO01010731">
    <property type="protein sequence ID" value="JAG32873.1"/>
    <property type="molecule type" value="Transcribed_RNA"/>
</dbReference>
<dbReference type="EMBL" id="GBHO01010732">
    <property type="protein sequence ID" value="JAG32872.1"/>
    <property type="molecule type" value="Transcribed_RNA"/>
</dbReference>
<dbReference type="AlphaFoldDB" id="A0A0A9YIH4"/>